<keyword evidence="2" id="KW-0614">Plasmid</keyword>
<protein>
    <recommendedName>
        <fullName evidence="4">Lipoprotein</fullName>
    </recommendedName>
</protein>
<geneLocation type="plasmid" evidence="3">
    <name>padpro</name>
</geneLocation>
<keyword evidence="1" id="KW-0732">Signal</keyword>
<dbReference type="KEGG" id="pprf:DPRO_PA0006"/>
<evidence type="ECO:0000313" key="2">
    <source>
        <dbReference type="EMBL" id="SOB62130.1"/>
    </source>
</evidence>
<reference evidence="3" key="1">
    <citation type="submission" date="2017-09" db="EMBL/GenBank/DDBJ databases">
        <authorList>
            <person name="Regsiter A."/>
            <person name="William W."/>
        </authorList>
    </citation>
    <scope>NUCLEOTIDE SEQUENCE [LARGE SCALE GENOMIC DNA]</scope>
    <source>
        <strain evidence="3">500-1</strain>
        <plasmid evidence="3">padpro</plasmid>
    </source>
</reference>
<feature type="chain" id="PRO_5012925859" description="Lipoprotein" evidence="1">
    <location>
        <begin position="22"/>
        <end position="116"/>
    </location>
</feature>
<dbReference type="RefSeq" id="WP_157917574.1">
    <property type="nucleotide sequence ID" value="NZ_LT907976.1"/>
</dbReference>
<accession>A0A2C8FEI5</accession>
<organism evidence="2 3">
    <name type="scientific">Pseudodesulfovibrio profundus</name>
    <dbReference type="NCBI Taxonomy" id="57320"/>
    <lineage>
        <taxon>Bacteria</taxon>
        <taxon>Pseudomonadati</taxon>
        <taxon>Thermodesulfobacteriota</taxon>
        <taxon>Desulfovibrionia</taxon>
        <taxon>Desulfovibrionales</taxon>
        <taxon>Desulfovibrionaceae</taxon>
    </lineage>
</organism>
<dbReference type="EMBL" id="LT907976">
    <property type="protein sequence ID" value="SOB62130.1"/>
    <property type="molecule type" value="Genomic_DNA"/>
</dbReference>
<evidence type="ECO:0008006" key="4">
    <source>
        <dbReference type="Google" id="ProtNLM"/>
    </source>
</evidence>
<gene>
    <name evidence="2" type="ORF">DPRO_PA0006</name>
</gene>
<dbReference type="Proteomes" id="UP000219215">
    <property type="component" value="Plasmid paDPRO"/>
</dbReference>
<name>A0A2C8FEI5_9BACT</name>
<proteinExistence type="predicted"/>
<feature type="signal peptide" evidence="1">
    <location>
        <begin position="1"/>
        <end position="21"/>
    </location>
</feature>
<dbReference type="PROSITE" id="PS51257">
    <property type="entry name" value="PROKAR_LIPOPROTEIN"/>
    <property type="match status" value="1"/>
</dbReference>
<evidence type="ECO:0000256" key="1">
    <source>
        <dbReference type="SAM" id="SignalP"/>
    </source>
</evidence>
<dbReference type="OrthoDB" id="5468221at2"/>
<keyword evidence="3" id="KW-1185">Reference proteome</keyword>
<evidence type="ECO:0000313" key="3">
    <source>
        <dbReference type="Proteomes" id="UP000219215"/>
    </source>
</evidence>
<dbReference type="AlphaFoldDB" id="A0A2C8FEI5"/>
<sequence length="116" mass="13210">MFRRILLVVLICFVGGCVSQKAPPPQQVENEQPPPPTMNALENYVATSVVGSETFIVNTRYGDVRLRIRNQYYSASNKICRLVDLTNQNECDIELVLCMDESGDWKEKPILWNSCQ</sequence>